<dbReference type="AlphaFoldDB" id="A0A0D0AKY4"/>
<name>A0A0D0AKY4_9AGAM</name>
<keyword evidence="2" id="KW-1185">Reference proteome</keyword>
<dbReference type="Proteomes" id="UP000054485">
    <property type="component" value="Unassembled WGS sequence"/>
</dbReference>
<accession>A0A0D0AKY4</accession>
<organism evidence="1 2">
    <name type="scientific">Suillus luteus UH-Slu-Lm8-n1</name>
    <dbReference type="NCBI Taxonomy" id="930992"/>
    <lineage>
        <taxon>Eukaryota</taxon>
        <taxon>Fungi</taxon>
        <taxon>Dikarya</taxon>
        <taxon>Basidiomycota</taxon>
        <taxon>Agaricomycotina</taxon>
        <taxon>Agaricomycetes</taxon>
        <taxon>Agaricomycetidae</taxon>
        <taxon>Boletales</taxon>
        <taxon>Suillineae</taxon>
        <taxon>Suillaceae</taxon>
        <taxon>Suillus</taxon>
    </lineage>
</organism>
<sequence length="107" mass="12112">MRPDLSGDNRVHIERLVREKHDSECKVVGAAITNAEMKEYRTWSTTRGSQSGEKRAHPSQAFNEGQCMDHEHKCMASTCRNDAPSDSSHQCGFPHSFNFIVRFTLTS</sequence>
<dbReference type="HOGENOM" id="CLU_2211726_0_0_1"/>
<reference evidence="2" key="2">
    <citation type="submission" date="2015-01" db="EMBL/GenBank/DDBJ databases">
        <title>Evolutionary Origins and Diversification of the Mycorrhizal Mutualists.</title>
        <authorList>
            <consortium name="DOE Joint Genome Institute"/>
            <consortium name="Mycorrhizal Genomics Consortium"/>
            <person name="Kohler A."/>
            <person name="Kuo A."/>
            <person name="Nagy L.G."/>
            <person name="Floudas D."/>
            <person name="Copeland A."/>
            <person name="Barry K.W."/>
            <person name="Cichocki N."/>
            <person name="Veneault-Fourrey C."/>
            <person name="LaButti K."/>
            <person name="Lindquist E.A."/>
            <person name="Lipzen A."/>
            <person name="Lundell T."/>
            <person name="Morin E."/>
            <person name="Murat C."/>
            <person name="Riley R."/>
            <person name="Ohm R."/>
            <person name="Sun H."/>
            <person name="Tunlid A."/>
            <person name="Henrissat B."/>
            <person name="Grigoriev I.V."/>
            <person name="Hibbett D.S."/>
            <person name="Martin F."/>
        </authorList>
    </citation>
    <scope>NUCLEOTIDE SEQUENCE [LARGE SCALE GENOMIC DNA]</scope>
    <source>
        <strain evidence="2">UH-Slu-Lm8-n1</strain>
    </source>
</reference>
<reference evidence="1 2" key="1">
    <citation type="submission" date="2014-04" db="EMBL/GenBank/DDBJ databases">
        <authorList>
            <consortium name="DOE Joint Genome Institute"/>
            <person name="Kuo A."/>
            <person name="Ruytinx J."/>
            <person name="Rineau F."/>
            <person name="Colpaert J."/>
            <person name="Kohler A."/>
            <person name="Nagy L.G."/>
            <person name="Floudas D."/>
            <person name="Copeland A."/>
            <person name="Barry K.W."/>
            <person name="Cichocki N."/>
            <person name="Veneault-Fourrey C."/>
            <person name="LaButti K."/>
            <person name="Lindquist E.A."/>
            <person name="Lipzen A."/>
            <person name="Lundell T."/>
            <person name="Morin E."/>
            <person name="Murat C."/>
            <person name="Sun H."/>
            <person name="Tunlid A."/>
            <person name="Henrissat B."/>
            <person name="Grigoriev I.V."/>
            <person name="Hibbett D.S."/>
            <person name="Martin F."/>
            <person name="Nordberg H.P."/>
            <person name="Cantor M.N."/>
            <person name="Hua S.X."/>
        </authorList>
    </citation>
    <scope>NUCLEOTIDE SEQUENCE [LARGE SCALE GENOMIC DNA]</scope>
    <source>
        <strain evidence="1 2">UH-Slu-Lm8-n1</strain>
    </source>
</reference>
<proteinExistence type="predicted"/>
<evidence type="ECO:0000313" key="1">
    <source>
        <dbReference type="EMBL" id="KIK34927.1"/>
    </source>
</evidence>
<protein>
    <submittedName>
        <fullName evidence="1">Uncharacterized protein</fullName>
    </submittedName>
</protein>
<evidence type="ECO:0000313" key="2">
    <source>
        <dbReference type="Proteomes" id="UP000054485"/>
    </source>
</evidence>
<dbReference type="InParanoid" id="A0A0D0AKY4"/>
<dbReference type="EMBL" id="KN835685">
    <property type="protein sequence ID" value="KIK34927.1"/>
    <property type="molecule type" value="Genomic_DNA"/>
</dbReference>
<gene>
    <name evidence="1" type="ORF">CY34DRAFT_812554</name>
</gene>